<feature type="domain" description="SH3" evidence="27">
    <location>
        <begin position="480"/>
        <end position="538"/>
    </location>
</feature>
<dbReference type="SUPFAM" id="SSF50044">
    <property type="entry name" value="SH3-domain"/>
    <property type="match status" value="1"/>
</dbReference>
<evidence type="ECO:0000259" key="27">
    <source>
        <dbReference type="PROSITE" id="PS50002"/>
    </source>
</evidence>
<dbReference type="PRINTS" id="PR00452">
    <property type="entry name" value="SH3DOMAIN"/>
</dbReference>
<gene>
    <name evidence="28" type="primary">HCLS1</name>
    <name evidence="28" type="ORF">Bhyg_15598</name>
</gene>
<keyword evidence="22" id="KW-0168">Coated pit</keyword>
<evidence type="ECO:0000256" key="21">
    <source>
        <dbReference type="ARBA" id="ARBA00023136"/>
    </source>
</evidence>
<organism evidence="28 29">
    <name type="scientific">Pseudolycoriella hygida</name>
    <dbReference type="NCBI Taxonomy" id="35572"/>
    <lineage>
        <taxon>Eukaryota</taxon>
        <taxon>Metazoa</taxon>
        <taxon>Ecdysozoa</taxon>
        <taxon>Arthropoda</taxon>
        <taxon>Hexapoda</taxon>
        <taxon>Insecta</taxon>
        <taxon>Pterygota</taxon>
        <taxon>Neoptera</taxon>
        <taxon>Endopterygota</taxon>
        <taxon>Diptera</taxon>
        <taxon>Nematocera</taxon>
        <taxon>Sciaroidea</taxon>
        <taxon>Sciaridae</taxon>
        <taxon>Pseudolycoriella</taxon>
    </lineage>
</organism>
<evidence type="ECO:0000256" key="7">
    <source>
        <dbReference type="ARBA" id="ARBA00004510"/>
    </source>
</evidence>
<keyword evidence="18" id="KW-0965">Cell junction</keyword>
<evidence type="ECO:0000256" key="18">
    <source>
        <dbReference type="ARBA" id="ARBA00022949"/>
    </source>
</evidence>
<dbReference type="GO" id="GO:0030864">
    <property type="term" value="C:cortical actin cytoskeleton"/>
    <property type="evidence" value="ECO:0007669"/>
    <property type="project" value="TreeGrafter"/>
</dbReference>
<evidence type="ECO:0000256" key="24">
    <source>
        <dbReference type="ARBA" id="ARBA00023273"/>
    </source>
</evidence>
<dbReference type="GO" id="GO:0005886">
    <property type="term" value="C:plasma membrane"/>
    <property type="evidence" value="ECO:0007669"/>
    <property type="project" value="UniProtKB-SubCell"/>
</dbReference>
<evidence type="ECO:0000256" key="20">
    <source>
        <dbReference type="ARBA" id="ARBA00023054"/>
    </source>
</evidence>
<evidence type="ECO:0000313" key="28">
    <source>
        <dbReference type="EMBL" id="KAJ6633264.1"/>
    </source>
</evidence>
<evidence type="ECO:0000313" key="29">
    <source>
        <dbReference type="Proteomes" id="UP001151699"/>
    </source>
</evidence>
<dbReference type="GO" id="GO:0001726">
    <property type="term" value="C:ruffle"/>
    <property type="evidence" value="ECO:0007669"/>
    <property type="project" value="UniProtKB-SubCell"/>
</dbReference>
<keyword evidence="11 25" id="KW-0728">SH3 domain</keyword>
<evidence type="ECO:0000256" key="26">
    <source>
        <dbReference type="SAM" id="MobiDB-lite"/>
    </source>
</evidence>
<dbReference type="InterPro" id="IPR036028">
    <property type="entry name" value="SH3-like_dom_sf"/>
</dbReference>
<feature type="compositionally biased region" description="Basic and acidic residues" evidence="26">
    <location>
        <begin position="443"/>
        <end position="462"/>
    </location>
</feature>
<dbReference type="PROSITE" id="PS51090">
    <property type="entry name" value="CORTACTIN"/>
    <property type="match status" value="5"/>
</dbReference>
<dbReference type="Gene3D" id="2.30.30.40">
    <property type="entry name" value="SH3 Domains"/>
    <property type="match status" value="1"/>
</dbReference>
<evidence type="ECO:0000256" key="11">
    <source>
        <dbReference type="ARBA" id="ARBA00022443"/>
    </source>
</evidence>
<dbReference type="GO" id="GO:0005925">
    <property type="term" value="C:focal adhesion"/>
    <property type="evidence" value="ECO:0007669"/>
    <property type="project" value="UniProtKB-SubCell"/>
</dbReference>
<feature type="compositionally biased region" description="Acidic residues" evidence="26">
    <location>
        <begin position="15"/>
        <end position="27"/>
    </location>
</feature>
<keyword evidence="19" id="KW-0770">Synapse</keyword>
<keyword evidence="24" id="KW-0966">Cell projection</keyword>
<comment type="subcellular location">
    <subcellularLocation>
        <location evidence="4">Cell junction</location>
        <location evidence="4">Focal adhesion</location>
    </subcellularLocation>
    <subcellularLocation>
        <location evidence="1">Cell membrane</location>
    </subcellularLocation>
    <subcellularLocation>
        <location evidence="5">Cell projection</location>
        <location evidence="5">Dendrite</location>
    </subcellularLocation>
    <subcellularLocation>
        <location evidence="9">Cell projection</location>
        <location evidence="9">Dendritic spine</location>
    </subcellularLocation>
    <subcellularLocation>
        <location evidence="7">Cell projection</location>
        <location evidence="7">Lamellipodium</location>
    </subcellularLocation>
    <subcellularLocation>
        <location evidence="6">Cell projection</location>
        <location evidence="6">Ruffle</location>
    </subcellularLocation>
    <subcellularLocation>
        <location evidence="8">Cytoplasm</location>
        <location evidence="8">Cell cortex</location>
    </subcellularLocation>
    <subcellularLocation>
        <location evidence="3">Cytoplasm</location>
        <location evidence="3">Cytoskeleton</location>
    </subcellularLocation>
    <subcellularLocation>
        <location evidence="2">Endoplasmic reticulum</location>
    </subcellularLocation>
    <subcellularLocation>
        <location evidence="10">Membrane</location>
        <location evidence="10">Clathrin-coated pit</location>
    </subcellularLocation>
</comment>
<dbReference type="GO" id="GO:0006897">
    <property type="term" value="P:endocytosis"/>
    <property type="evidence" value="ECO:0007669"/>
    <property type="project" value="UniProtKB-KW"/>
</dbReference>
<dbReference type="PRINTS" id="PR00499">
    <property type="entry name" value="P67PHOX"/>
</dbReference>
<feature type="compositionally biased region" description="Basic and acidic residues" evidence="26">
    <location>
        <begin position="277"/>
        <end position="316"/>
    </location>
</feature>
<evidence type="ECO:0000256" key="23">
    <source>
        <dbReference type="ARBA" id="ARBA00023212"/>
    </source>
</evidence>
<proteinExistence type="predicted"/>
<dbReference type="AlphaFoldDB" id="A0A9Q0RTM3"/>
<evidence type="ECO:0000256" key="19">
    <source>
        <dbReference type="ARBA" id="ARBA00023018"/>
    </source>
</evidence>
<evidence type="ECO:0000256" key="15">
    <source>
        <dbReference type="ARBA" id="ARBA00022583"/>
    </source>
</evidence>
<accession>A0A9Q0RTM3</accession>
<feature type="region of interest" description="Disordered" evidence="26">
    <location>
        <begin position="137"/>
        <end position="160"/>
    </location>
</feature>
<evidence type="ECO:0000256" key="9">
    <source>
        <dbReference type="ARBA" id="ARBA00004552"/>
    </source>
</evidence>
<feature type="region of interest" description="Disordered" evidence="26">
    <location>
        <begin position="430"/>
        <end position="462"/>
    </location>
</feature>
<dbReference type="GO" id="GO:0030833">
    <property type="term" value="P:regulation of actin filament polymerization"/>
    <property type="evidence" value="ECO:0007669"/>
    <property type="project" value="TreeGrafter"/>
</dbReference>
<evidence type="ECO:0000256" key="16">
    <source>
        <dbReference type="ARBA" id="ARBA00022737"/>
    </source>
</evidence>
<evidence type="ECO:0000256" key="6">
    <source>
        <dbReference type="ARBA" id="ARBA00004466"/>
    </source>
</evidence>
<evidence type="ECO:0000256" key="12">
    <source>
        <dbReference type="ARBA" id="ARBA00022475"/>
    </source>
</evidence>
<comment type="caution">
    <text evidence="28">The sequence shown here is derived from an EMBL/GenBank/DDBJ whole genome shotgun (WGS) entry which is preliminary data.</text>
</comment>
<dbReference type="InterPro" id="IPR035716">
    <property type="entry name" value="Cortactin_SH3"/>
</dbReference>
<dbReference type="GO" id="GO:0016477">
    <property type="term" value="P:cell migration"/>
    <property type="evidence" value="ECO:0007669"/>
    <property type="project" value="TreeGrafter"/>
</dbReference>
<evidence type="ECO:0000256" key="5">
    <source>
        <dbReference type="ARBA" id="ARBA00004279"/>
    </source>
</evidence>
<dbReference type="Pfam" id="PF00018">
    <property type="entry name" value="SH3_1"/>
    <property type="match status" value="1"/>
</dbReference>
<dbReference type="Pfam" id="PF02218">
    <property type="entry name" value="HS1_rep"/>
    <property type="match status" value="5"/>
</dbReference>
<evidence type="ECO:0000256" key="2">
    <source>
        <dbReference type="ARBA" id="ARBA00004240"/>
    </source>
</evidence>
<dbReference type="GO" id="GO:0051015">
    <property type="term" value="F:actin filament binding"/>
    <property type="evidence" value="ECO:0007669"/>
    <property type="project" value="TreeGrafter"/>
</dbReference>
<dbReference type="GO" id="GO:0005884">
    <property type="term" value="C:actin filament"/>
    <property type="evidence" value="ECO:0007669"/>
    <property type="project" value="TreeGrafter"/>
</dbReference>
<dbReference type="PANTHER" id="PTHR10829">
    <property type="entry name" value="CORTACTIN AND DREBRIN"/>
    <property type="match status" value="1"/>
</dbReference>
<evidence type="ECO:0000256" key="3">
    <source>
        <dbReference type="ARBA" id="ARBA00004245"/>
    </source>
</evidence>
<evidence type="ECO:0000256" key="13">
    <source>
        <dbReference type="ARBA" id="ARBA00022490"/>
    </source>
</evidence>
<name>A0A9Q0RTM3_9DIPT</name>
<evidence type="ECO:0000256" key="22">
    <source>
        <dbReference type="ARBA" id="ARBA00023176"/>
    </source>
</evidence>
<keyword evidence="23" id="KW-0206">Cytoskeleton</keyword>
<keyword evidence="15" id="KW-0254">Endocytosis</keyword>
<evidence type="ECO:0000256" key="25">
    <source>
        <dbReference type="PROSITE-ProRule" id="PRU00192"/>
    </source>
</evidence>
<evidence type="ECO:0000256" key="1">
    <source>
        <dbReference type="ARBA" id="ARBA00004236"/>
    </source>
</evidence>
<dbReference type="InterPro" id="IPR003134">
    <property type="entry name" value="Hs1_Cortactin"/>
</dbReference>
<protein>
    <submittedName>
        <fullName evidence="28">Hematopoietic lineage cell-specific protein</fullName>
    </submittedName>
</protein>
<keyword evidence="14" id="KW-0597">Phosphoprotein</keyword>
<dbReference type="PROSITE" id="PS50002">
    <property type="entry name" value="SH3"/>
    <property type="match status" value="1"/>
</dbReference>
<dbReference type="CDD" id="cd11959">
    <property type="entry name" value="SH3_Cortactin"/>
    <property type="match status" value="1"/>
</dbReference>
<dbReference type="SMART" id="SM00326">
    <property type="entry name" value="SH3"/>
    <property type="match status" value="1"/>
</dbReference>
<evidence type="ECO:0000256" key="17">
    <source>
        <dbReference type="ARBA" id="ARBA00022824"/>
    </source>
</evidence>
<keyword evidence="16" id="KW-0677">Repeat</keyword>
<dbReference type="InterPro" id="IPR001452">
    <property type="entry name" value="SH3_domain"/>
</dbReference>
<feature type="compositionally biased region" description="Basic and acidic residues" evidence="26">
    <location>
        <begin position="137"/>
        <end position="154"/>
    </location>
</feature>
<feature type="compositionally biased region" description="Polar residues" evidence="26">
    <location>
        <begin position="347"/>
        <end position="363"/>
    </location>
</feature>
<keyword evidence="21" id="KW-0472">Membrane</keyword>
<evidence type="ECO:0000256" key="8">
    <source>
        <dbReference type="ARBA" id="ARBA00004544"/>
    </source>
</evidence>
<keyword evidence="13" id="KW-0963">Cytoplasm</keyword>
<keyword evidence="17" id="KW-0256">Endoplasmic reticulum</keyword>
<dbReference type="Proteomes" id="UP001151699">
    <property type="component" value="Unassembled WGS sequence"/>
</dbReference>
<sequence length="538" mass="60741">MWKASAGHQVAAPQDQEDDDWETDPDFVNDVTEQEQRWGSKTIEGSGRTAGAINMQQLRQEIEEADANRLKQDIEKLNPGFGYGGKFGVEKDRMDKSAMGHDYIGKVEKHASQKDYSEGFGGKFGVQKDRVDKSAVDWDHKEKIEKHSSQKDYSEGFGGKFGVQNDRVDKSAVGWDHIEKVEKHESQKDYSKGFGGKFGVQEDRKDKSAVGWDYVEAPQKHESQLDHKVGFGGKFGVQNDRMDKSAVGFQENPDRIGTNYTKTKPDIGSAKPSNLRAKFENFAKTASEEDQRRTAEQKRIREEKDRLDLEAAKKSGFENTQEVAKPTQRRTNIDTGRTGGISGAISAFNQVQSPPTELPTQRKSPIKLPKEPEAKQVIQPDVIPTQHSQAAVPPPAEFTNSFIEESVEENQTIVKPPDEQLYSNVSKIDREMKVDSPNVENLDDSRPPPKKEVEPTQEPIEEHIDPIYQNQEDLTEYIEDTGVKAIAMYDYQAAADDEISFDPDDIITHIEQIDEGWWRGLCKNKYGLFPANYVQIQQ</sequence>
<evidence type="ECO:0000256" key="4">
    <source>
        <dbReference type="ARBA" id="ARBA00004246"/>
    </source>
</evidence>
<keyword evidence="29" id="KW-1185">Reference proteome</keyword>
<feature type="region of interest" description="Disordered" evidence="26">
    <location>
        <begin position="1"/>
        <end position="28"/>
    </location>
</feature>
<dbReference type="GO" id="GO:0030427">
    <property type="term" value="C:site of polarized growth"/>
    <property type="evidence" value="ECO:0007669"/>
    <property type="project" value="TreeGrafter"/>
</dbReference>
<dbReference type="GO" id="GO:0005905">
    <property type="term" value="C:clathrin-coated pit"/>
    <property type="evidence" value="ECO:0007669"/>
    <property type="project" value="UniProtKB-SubCell"/>
</dbReference>
<dbReference type="GO" id="GO:0043197">
    <property type="term" value="C:dendritic spine"/>
    <property type="evidence" value="ECO:0007669"/>
    <property type="project" value="UniProtKB-SubCell"/>
</dbReference>
<evidence type="ECO:0000256" key="10">
    <source>
        <dbReference type="ARBA" id="ARBA00004600"/>
    </source>
</evidence>
<dbReference type="EMBL" id="WJQU01002129">
    <property type="protein sequence ID" value="KAJ6633264.1"/>
    <property type="molecule type" value="Genomic_DNA"/>
</dbReference>
<keyword evidence="12" id="KW-1003">Cell membrane</keyword>
<evidence type="ECO:0000256" key="14">
    <source>
        <dbReference type="ARBA" id="ARBA00022553"/>
    </source>
</evidence>
<feature type="region of interest" description="Disordered" evidence="26">
    <location>
        <begin position="245"/>
        <end position="368"/>
    </location>
</feature>
<dbReference type="OrthoDB" id="5971719at2759"/>
<dbReference type="GO" id="GO:0030027">
    <property type="term" value="C:lamellipodium"/>
    <property type="evidence" value="ECO:0007669"/>
    <property type="project" value="UniProtKB-SubCell"/>
</dbReference>
<dbReference type="GO" id="GO:0005783">
    <property type="term" value="C:endoplasmic reticulum"/>
    <property type="evidence" value="ECO:0007669"/>
    <property type="project" value="UniProtKB-SubCell"/>
</dbReference>
<reference evidence="28" key="1">
    <citation type="submission" date="2022-07" db="EMBL/GenBank/DDBJ databases">
        <authorList>
            <person name="Trinca V."/>
            <person name="Uliana J.V.C."/>
            <person name="Torres T.T."/>
            <person name="Ward R.J."/>
            <person name="Monesi N."/>
        </authorList>
    </citation>
    <scope>NUCLEOTIDE SEQUENCE</scope>
    <source>
        <strain evidence="28">HSMRA1968</strain>
        <tissue evidence="28">Whole embryos</tissue>
    </source>
</reference>
<dbReference type="FunFam" id="2.30.30.40:FF:000087">
    <property type="entry name" value="Src substrate cortactin"/>
    <property type="match status" value="1"/>
</dbReference>
<dbReference type="PANTHER" id="PTHR10829:SF23">
    <property type="entry name" value="CORTACTIN, ISOFORM A"/>
    <property type="match status" value="1"/>
</dbReference>
<keyword evidence="20" id="KW-0175">Coiled coil</keyword>